<keyword evidence="2" id="KW-0813">Transport</keyword>
<accession>A0A382TQB7</accession>
<dbReference type="GO" id="GO:0015344">
    <property type="term" value="F:siderophore uptake transmembrane transporter activity"/>
    <property type="evidence" value="ECO:0007669"/>
    <property type="project" value="TreeGrafter"/>
</dbReference>
<keyword evidence="6" id="KW-0998">Cell outer membrane</keyword>
<evidence type="ECO:0000256" key="4">
    <source>
        <dbReference type="ARBA" id="ARBA00022729"/>
    </source>
</evidence>
<feature type="non-terminal residue" evidence="7">
    <location>
        <position position="1"/>
    </location>
</feature>
<dbReference type="GO" id="GO:0009279">
    <property type="term" value="C:cell outer membrane"/>
    <property type="evidence" value="ECO:0007669"/>
    <property type="project" value="UniProtKB-SubCell"/>
</dbReference>
<gene>
    <name evidence="7" type="ORF">METZ01_LOCUS376545</name>
</gene>
<organism evidence="7">
    <name type="scientific">marine metagenome</name>
    <dbReference type="NCBI Taxonomy" id="408172"/>
    <lineage>
        <taxon>unclassified sequences</taxon>
        <taxon>metagenomes</taxon>
        <taxon>ecological metagenomes</taxon>
    </lineage>
</organism>
<dbReference type="GO" id="GO:0044718">
    <property type="term" value="P:siderophore transmembrane transport"/>
    <property type="evidence" value="ECO:0007669"/>
    <property type="project" value="TreeGrafter"/>
</dbReference>
<sequence>VIFKNSEWLYKISPRLGISHVIADGATFTFNYGLYYQTPIYEFIYRNISKLEDPSEAFEDAGEENQSIGNATMVAGRTQSYEMAFNVQFSRRWAFSAGLWVKDMDQLTTASVYNSGVYEYKVAKNGDFGTAIGFDFTVENRGRLFNTTIQYTYSTAKASSAYDAEAFGAIQVDAPQLETLMPYDRSHDLTLILYSTKLPWGLNGGITGFFQSGEPYTPMIFNGNKPEEDLKNEYSKRAPSMFNMDMSVSKGWEMRKHKLMLGVNIFNVFNKPYPHRVYQLTGTPDRPGEYYEDDIGTALS</sequence>
<keyword evidence="3" id="KW-0812">Transmembrane</keyword>
<name>A0A382TQB7_9ZZZZ</name>
<protein>
    <recommendedName>
        <fullName evidence="8">TonB-dependent receptor-like beta-barrel domain-containing protein</fullName>
    </recommendedName>
</protein>
<evidence type="ECO:0000256" key="5">
    <source>
        <dbReference type="ARBA" id="ARBA00023136"/>
    </source>
</evidence>
<evidence type="ECO:0000256" key="6">
    <source>
        <dbReference type="ARBA" id="ARBA00023237"/>
    </source>
</evidence>
<evidence type="ECO:0000256" key="2">
    <source>
        <dbReference type="ARBA" id="ARBA00022448"/>
    </source>
</evidence>
<proteinExistence type="predicted"/>
<dbReference type="InterPro" id="IPR036942">
    <property type="entry name" value="Beta-barrel_TonB_sf"/>
</dbReference>
<dbReference type="AlphaFoldDB" id="A0A382TQB7"/>
<reference evidence="7" key="1">
    <citation type="submission" date="2018-05" db="EMBL/GenBank/DDBJ databases">
        <authorList>
            <person name="Lanie J.A."/>
            <person name="Ng W.-L."/>
            <person name="Kazmierczak K.M."/>
            <person name="Andrzejewski T.M."/>
            <person name="Davidsen T.M."/>
            <person name="Wayne K.J."/>
            <person name="Tettelin H."/>
            <person name="Glass J.I."/>
            <person name="Rusch D."/>
            <person name="Podicherti R."/>
            <person name="Tsui H.-C.T."/>
            <person name="Winkler M.E."/>
        </authorList>
    </citation>
    <scope>NUCLEOTIDE SEQUENCE</scope>
</reference>
<dbReference type="SUPFAM" id="SSF56935">
    <property type="entry name" value="Porins"/>
    <property type="match status" value="1"/>
</dbReference>
<evidence type="ECO:0000313" key="7">
    <source>
        <dbReference type="EMBL" id="SVD23691.1"/>
    </source>
</evidence>
<evidence type="ECO:0000256" key="3">
    <source>
        <dbReference type="ARBA" id="ARBA00022692"/>
    </source>
</evidence>
<dbReference type="PANTHER" id="PTHR30069">
    <property type="entry name" value="TONB-DEPENDENT OUTER MEMBRANE RECEPTOR"/>
    <property type="match status" value="1"/>
</dbReference>
<evidence type="ECO:0008006" key="8">
    <source>
        <dbReference type="Google" id="ProtNLM"/>
    </source>
</evidence>
<comment type="subcellular location">
    <subcellularLocation>
        <location evidence="1">Cell outer membrane</location>
        <topology evidence="1">Multi-pass membrane protein</topology>
    </subcellularLocation>
</comment>
<keyword evidence="5" id="KW-0472">Membrane</keyword>
<dbReference type="EMBL" id="UINC01138007">
    <property type="protein sequence ID" value="SVD23691.1"/>
    <property type="molecule type" value="Genomic_DNA"/>
</dbReference>
<evidence type="ECO:0000256" key="1">
    <source>
        <dbReference type="ARBA" id="ARBA00004571"/>
    </source>
</evidence>
<dbReference type="PANTHER" id="PTHR30069:SF29">
    <property type="entry name" value="HEMOGLOBIN AND HEMOGLOBIN-HAPTOGLOBIN-BINDING PROTEIN 1-RELATED"/>
    <property type="match status" value="1"/>
</dbReference>
<dbReference type="InterPro" id="IPR039426">
    <property type="entry name" value="TonB-dep_rcpt-like"/>
</dbReference>
<keyword evidence="4" id="KW-0732">Signal</keyword>
<feature type="non-terminal residue" evidence="7">
    <location>
        <position position="300"/>
    </location>
</feature>
<dbReference type="Gene3D" id="2.40.170.20">
    <property type="entry name" value="TonB-dependent receptor, beta-barrel domain"/>
    <property type="match status" value="1"/>
</dbReference>